<dbReference type="InterPro" id="IPR014729">
    <property type="entry name" value="Rossmann-like_a/b/a_fold"/>
</dbReference>
<dbReference type="SUPFAM" id="SSF52402">
    <property type="entry name" value="Adenine nucleotide alpha hydrolases-like"/>
    <property type="match status" value="1"/>
</dbReference>
<evidence type="ECO:0000313" key="10">
    <source>
        <dbReference type="Proteomes" id="UP001596434"/>
    </source>
</evidence>
<dbReference type="EC" id="6.3.1.5" evidence="7"/>
<dbReference type="CDD" id="cd00553">
    <property type="entry name" value="NAD_synthase"/>
    <property type="match status" value="1"/>
</dbReference>
<evidence type="ECO:0000259" key="8">
    <source>
        <dbReference type="Pfam" id="PF02540"/>
    </source>
</evidence>
<feature type="domain" description="NAD/GMP synthase" evidence="8">
    <location>
        <begin position="7"/>
        <end position="249"/>
    </location>
</feature>
<keyword evidence="10" id="KW-1185">Reference proteome</keyword>
<comment type="similarity">
    <text evidence="6">Belongs to the NAD synthetase family.</text>
</comment>
<dbReference type="Pfam" id="PF02540">
    <property type="entry name" value="NAD_synthase"/>
    <property type="match status" value="1"/>
</dbReference>
<evidence type="ECO:0000256" key="3">
    <source>
        <dbReference type="ARBA" id="ARBA00022741"/>
    </source>
</evidence>
<evidence type="ECO:0000256" key="7">
    <source>
        <dbReference type="RuleBase" id="RU003812"/>
    </source>
</evidence>
<dbReference type="RefSeq" id="WP_379704931.1">
    <property type="nucleotide sequence ID" value="NZ_JBHTAT010000001.1"/>
</dbReference>
<evidence type="ECO:0000256" key="6">
    <source>
        <dbReference type="RuleBase" id="RU003811"/>
    </source>
</evidence>
<name>A0ABD6A0W4_9EURY</name>
<dbReference type="NCBIfam" id="NF010587">
    <property type="entry name" value="PRK13980.1"/>
    <property type="match status" value="1"/>
</dbReference>
<dbReference type="GO" id="GO:0009435">
    <property type="term" value="P:NAD+ biosynthetic process"/>
    <property type="evidence" value="ECO:0007669"/>
    <property type="project" value="UniProtKB-ARBA"/>
</dbReference>
<proteinExistence type="inferred from homology"/>
<dbReference type="GO" id="GO:0005524">
    <property type="term" value="F:ATP binding"/>
    <property type="evidence" value="ECO:0007669"/>
    <property type="project" value="UniProtKB-KW"/>
</dbReference>
<comment type="pathway">
    <text evidence="1">Cofactor biosynthesis; NAD(+) biosynthesis.</text>
</comment>
<dbReference type="PANTHER" id="PTHR23090:SF9">
    <property type="entry name" value="GLUTAMINE-DEPENDENT NAD(+) SYNTHETASE"/>
    <property type="match status" value="1"/>
</dbReference>
<dbReference type="EMBL" id="JBHTAT010000001">
    <property type="protein sequence ID" value="MFC7256276.1"/>
    <property type="molecule type" value="Genomic_DNA"/>
</dbReference>
<organism evidence="9 10">
    <name type="scientific">Haloplanus litoreus</name>
    <dbReference type="NCBI Taxonomy" id="767515"/>
    <lineage>
        <taxon>Archaea</taxon>
        <taxon>Methanobacteriati</taxon>
        <taxon>Methanobacteriota</taxon>
        <taxon>Stenosarchaea group</taxon>
        <taxon>Halobacteria</taxon>
        <taxon>Halobacteriales</taxon>
        <taxon>Haloferacaceae</taxon>
        <taxon>Haloplanus</taxon>
    </lineage>
</organism>
<dbReference type="GeneID" id="96954661"/>
<dbReference type="Proteomes" id="UP001596434">
    <property type="component" value="Unassembled WGS sequence"/>
</dbReference>
<keyword evidence="2 6" id="KW-0436">Ligase</keyword>
<evidence type="ECO:0000256" key="5">
    <source>
        <dbReference type="ARBA" id="ARBA00023027"/>
    </source>
</evidence>
<keyword evidence="5 6" id="KW-0520">NAD</keyword>
<dbReference type="NCBIfam" id="TIGR00552">
    <property type="entry name" value="nadE"/>
    <property type="match status" value="1"/>
</dbReference>
<gene>
    <name evidence="9" type="ORF">ACFQKE_13385</name>
</gene>
<evidence type="ECO:0000256" key="2">
    <source>
        <dbReference type="ARBA" id="ARBA00022598"/>
    </source>
</evidence>
<dbReference type="InterPro" id="IPR022310">
    <property type="entry name" value="NAD/GMP_synthase"/>
</dbReference>
<keyword evidence="3 6" id="KW-0547">Nucleotide-binding</keyword>
<dbReference type="InterPro" id="IPR003694">
    <property type="entry name" value="NAD_synthase"/>
</dbReference>
<dbReference type="Gene3D" id="3.40.50.620">
    <property type="entry name" value="HUPs"/>
    <property type="match status" value="1"/>
</dbReference>
<protein>
    <recommendedName>
        <fullName evidence="7">NH(3)-dependent NAD(+) synthetase</fullName>
        <ecNumber evidence="7">6.3.1.5</ecNumber>
    </recommendedName>
</protein>
<evidence type="ECO:0000313" key="9">
    <source>
        <dbReference type="EMBL" id="MFC7256276.1"/>
    </source>
</evidence>
<dbReference type="AlphaFoldDB" id="A0ABD6A0W4"/>
<evidence type="ECO:0000256" key="4">
    <source>
        <dbReference type="ARBA" id="ARBA00022840"/>
    </source>
</evidence>
<sequence>MDPNRTVDHLVEFLAGYRASADADGYVVGVSGGVDSAVAVTLAARAVDPDRVIGLRLPAGPSDPANVADARDLCARLGVDGRDIDVAPLVSAVRAGYDAGTDLDRLTVGNLQARLRAVVCYLAANEANHLVLGTTNRSEYLLGYFTKYGDGAADLRVLADHYKTEVYELARTLGLDGFAAKTPSAELWADQTDEGELGVSYRTVDPILRSLVDEGRSVAETTRRVDADGETVRRFAAMVAATEHKRTLPPTPGRV</sequence>
<accession>A0ABD6A0W4</accession>
<comment type="catalytic activity">
    <reaction evidence="7">
        <text>deamido-NAD(+) + NH4(+) + ATP = AMP + diphosphate + NAD(+) + H(+)</text>
        <dbReference type="Rhea" id="RHEA:21188"/>
        <dbReference type="ChEBI" id="CHEBI:15378"/>
        <dbReference type="ChEBI" id="CHEBI:28938"/>
        <dbReference type="ChEBI" id="CHEBI:30616"/>
        <dbReference type="ChEBI" id="CHEBI:33019"/>
        <dbReference type="ChEBI" id="CHEBI:57540"/>
        <dbReference type="ChEBI" id="CHEBI:58437"/>
        <dbReference type="ChEBI" id="CHEBI:456215"/>
        <dbReference type="EC" id="6.3.1.5"/>
    </reaction>
</comment>
<dbReference type="PANTHER" id="PTHR23090">
    <property type="entry name" value="NH 3 /GLUTAMINE-DEPENDENT NAD + SYNTHETASE"/>
    <property type="match status" value="1"/>
</dbReference>
<comment type="caution">
    <text evidence="9">The sequence shown here is derived from an EMBL/GenBank/DDBJ whole genome shotgun (WGS) entry which is preliminary data.</text>
</comment>
<reference evidence="9 10" key="1">
    <citation type="journal article" date="2019" name="Int. J. Syst. Evol. Microbiol.">
        <title>The Global Catalogue of Microorganisms (GCM) 10K type strain sequencing project: providing services to taxonomists for standard genome sequencing and annotation.</title>
        <authorList>
            <consortium name="The Broad Institute Genomics Platform"/>
            <consortium name="The Broad Institute Genome Sequencing Center for Infectious Disease"/>
            <person name="Wu L."/>
            <person name="Ma J."/>
        </authorList>
    </citation>
    <scope>NUCLEOTIDE SEQUENCE [LARGE SCALE GENOMIC DNA]</scope>
    <source>
        <strain evidence="9 10">GX21</strain>
    </source>
</reference>
<evidence type="ECO:0000256" key="1">
    <source>
        <dbReference type="ARBA" id="ARBA00004790"/>
    </source>
</evidence>
<dbReference type="GO" id="GO:0008795">
    <property type="term" value="F:NAD+ synthase activity"/>
    <property type="evidence" value="ECO:0007669"/>
    <property type="project" value="UniProtKB-EC"/>
</dbReference>
<keyword evidence="4 6" id="KW-0067">ATP-binding</keyword>